<dbReference type="Proteomes" id="UP000054823">
    <property type="component" value="Unassembled WGS sequence"/>
</dbReference>
<protein>
    <submittedName>
        <fullName evidence="1">Uncharacterized protein</fullName>
    </submittedName>
</protein>
<gene>
    <name evidence="1" type="ORF">SHM7688_00251</name>
</gene>
<accession>A0A0P1F8T4</accession>
<evidence type="ECO:0000313" key="2">
    <source>
        <dbReference type="Proteomes" id="UP000054823"/>
    </source>
</evidence>
<dbReference type="EMBL" id="CYPW01000004">
    <property type="protein sequence ID" value="CUH50822.1"/>
    <property type="molecule type" value="Genomic_DNA"/>
</dbReference>
<evidence type="ECO:0000313" key="1">
    <source>
        <dbReference type="EMBL" id="CUH50822.1"/>
    </source>
</evidence>
<reference evidence="1 2" key="1">
    <citation type="submission" date="2015-09" db="EMBL/GenBank/DDBJ databases">
        <authorList>
            <consortium name="Swine Surveillance"/>
        </authorList>
    </citation>
    <scope>NUCLEOTIDE SEQUENCE [LARGE SCALE GENOMIC DNA]</scope>
    <source>
        <strain evidence="1 2">CECT 7688</strain>
    </source>
</reference>
<keyword evidence="2" id="KW-1185">Reference proteome</keyword>
<proteinExistence type="predicted"/>
<dbReference type="STRING" id="321267.SHM7688_00251"/>
<organism evidence="1 2">
    <name type="scientific">Shimia marina</name>
    <dbReference type="NCBI Taxonomy" id="321267"/>
    <lineage>
        <taxon>Bacteria</taxon>
        <taxon>Pseudomonadati</taxon>
        <taxon>Pseudomonadota</taxon>
        <taxon>Alphaproteobacteria</taxon>
        <taxon>Rhodobacterales</taxon>
        <taxon>Roseobacteraceae</taxon>
    </lineage>
</organism>
<name>A0A0P1F8T4_9RHOB</name>
<sequence>MFRDSAISFYGFLEGGDFAGRLVRFSVMGFS</sequence>
<dbReference type="AlphaFoldDB" id="A0A0P1F8T4"/>